<evidence type="ECO:0008006" key="5">
    <source>
        <dbReference type="Google" id="ProtNLM"/>
    </source>
</evidence>
<organism evidence="3 4">
    <name type="scientific">Dendrothele bispora (strain CBS 962.96)</name>
    <dbReference type="NCBI Taxonomy" id="1314807"/>
    <lineage>
        <taxon>Eukaryota</taxon>
        <taxon>Fungi</taxon>
        <taxon>Dikarya</taxon>
        <taxon>Basidiomycota</taxon>
        <taxon>Agaricomycotina</taxon>
        <taxon>Agaricomycetes</taxon>
        <taxon>Agaricomycetidae</taxon>
        <taxon>Agaricales</taxon>
        <taxon>Agaricales incertae sedis</taxon>
        <taxon>Dendrothele</taxon>
    </lineage>
</organism>
<evidence type="ECO:0000313" key="3">
    <source>
        <dbReference type="EMBL" id="THV07068.1"/>
    </source>
</evidence>
<proteinExistence type="predicted"/>
<keyword evidence="1" id="KW-0812">Transmembrane</keyword>
<reference evidence="3 4" key="1">
    <citation type="journal article" date="2019" name="Nat. Ecol. Evol.">
        <title>Megaphylogeny resolves global patterns of mushroom evolution.</title>
        <authorList>
            <person name="Varga T."/>
            <person name="Krizsan K."/>
            <person name="Foldi C."/>
            <person name="Dima B."/>
            <person name="Sanchez-Garcia M."/>
            <person name="Sanchez-Ramirez S."/>
            <person name="Szollosi G.J."/>
            <person name="Szarkandi J.G."/>
            <person name="Papp V."/>
            <person name="Albert L."/>
            <person name="Andreopoulos W."/>
            <person name="Angelini C."/>
            <person name="Antonin V."/>
            <person name="Barry K.W."/>
            <person name="Bougher N.L."/>
            <person name="Buchanan P."/>
            <person name="Buyck B."/>
            <person name="Bense V."/>
            <person name="Catcheside P."/>
            <person name="Chovatia M."/>
            <person name="Cooper J."/>
            <person name="Damon W."/>
            <person name="Desjardin D."/>
            <person name="Finy P."/>
            <person name="Geml J."/>
            <person name="Haridas S."/>
            <person name="Hughes K."/>
            <person name="Justo A."/>
            <person name="Karasinski D."/>
            <person name="Kautmanova I."/>
            <person name="Kiss B."/>
            <person name="Kocsube S."/>
            <person name="Kotiranta H."/>
            <person name="LaButti K.M."/>
            <person name="Lechner B.E."/>
            <person name="Liimatainen K."/>
            <person name="Lipzen A."/>
            <person name="Lukacs Z."/>
            <person name="Mihaltcheva S."/>
            <person name="Morgado L.N."/>
            <person name="Niskanen T."/>
            <person name="Noordeloos M.E."/>
            <person name="Ohm R.A."/>
            <person name="Ortiz-Santana B."/>
            <person name="Ovrebo C."/>
            <person name="Racz N."/>
            <person name="Riley R."/>
            <person name="Savchenko A."/>
            <person name="Shiryaev A."/>
            <person name="Soop K."/>
            <person name="Spirin V."/>
            <person name="Szebenyi C."/>
            <person name="Tomsovsky M."/>
            <person name="Tulloss R.E."/>
            <person name="Uehling J."/>
            <person name="Grigoriev I.V."/>
            <person name="Vagvolgyi C."/>
            <person name="Papp T."/>
            <person name="Martin F.M."/>
            <person name="Miettinen O."/>
            <person name="Hibbett D.S."/>
            <person name="Nagy L.G."/>
        </authorList>
    </citation>
    <scope>NUCLEOTIDE SEQUENCE [LARGE SCALE GENOMIC DNA]</scope>
    <source>
        <strain evidence="3 4">CBS 962.96</strain>
    </source>
</reference>
<gene>
    <name evidence="3" type="ORF">K435DRAFT_380489</name>
</gene>
<name>A0A4S8MUZ7_DENBC</name>
<protein>
    <recommendedName>
        <fullName evidence="5">Secreted protein</fullName>
    </recommendedName>
</protein>
<feature type="transmembrane region" description="Helical" evidence="1">
    <location>
        <begin position="77"/>
        <end position="102"/>
    </location>
</feature>
<evidence type="ECO:0000313" key="4">
    <source>
        <dbReference type="Proteomes" id="UP000297245"/>
    </source>
</evidence>
<feature type="chain" id="PRO_5020199857" description="Secreted protein" evidence="2">
    <location>
        <begin position="21"/>
        <end position="108"/>
    </location>
</feature>
<keyword evidence="2" id="KW-0732">Signal</keyword>
<dbReference type="Proteomes" id="UP000297245">
    <property type="component" value="Unassembled WGS sequence"/>
</dbReference>
<evidence type="ECO:0000256" key="2">
    <source>
        <dbReference type="SAM" id="SignalP"/>
    </source>
</evidence>
<feature type="signal peptide" evidence="2">
    <location>
        <begin position="1"/>
        <end position="20"/>
    </location>
</feature>
<dbReference type="AlphaFoldDB" id="A0A4S8MUZ7"/>
<keyword evidence="4" id="KW-1185">Reference proteome</keyword>
<evidence type="ECO:0000256" key="1">
    <source>
        <dbReference type="SAM" id="Phobius"/>
    </source>
</evidence>
<accession>A0A4S8MUZ7</accession>
<sequence>MTFSLLSSLFLYSPTCLTTSAHLFFSFLHFLLHTDCWTWHSTACTHICTLTDTHTRNLESFFCTRRFPTSPLLSSSIVTRCIVYSLQFTVHNFLFLFFLHFFSFSSFH</sequence>
<keyword evidence="1" id="KW-0472">Membrane</keyword>
<keyword evidence="1" id="KW-1133">Transmembrane helix</keyword>
<dbReference type="EMBL" id="ML179039">
    <property type="protein sequence ID" value="THV07068.1"/>
    <property type="molecule type" value="Genomic_DNA"/>
</dbReference>